<proteinExistence type="predicted"/>
<comment type="caution">
    <text evidence="2">The sequence shown here is derived from an EMBL/GenBank/DDBJ whole genome shotgun (WGS) entry which is preliminary data.</text>
</comment>
<organism evidence="2">
    <name type="scientific">bioreactor metagenome</name>
    <dbReference type="NCBI Taxonomy" id="1076179"/>
    <lineage>
        <taxon>unclassified sequences</taxon>
        <taxon>metagenomes</taxon>
        <taxon>ecological metagenomes</taxon>
    </lineage>
</organism>
<evidence type="ECO:0000256" key="1">
    <source>
        <dbReference type="SAM" id="MobiDB-lite"/>
    </source>
</evidence>
<evidence type="ECO:0000313" key="2">
    <source>
        <dbReference type="EMBL" id="MPN28827.1"/>
    </source>
</evidence>
<name>A0A645GPN6_9ZZZZ</name>
<sequence length="81" mass="8913">MGNLLDVFCDHGLVFFGVFVDLIFERIKLVLADQVELVDESSQIGQQRYQADGEESGGVMCGGHRSNTVRKGGHGHNEHDP</sequence>
<feature type="region of interest" description="Disordered" evidence="1">
    <location>
        <begin position="48"/>
        <end position="81"/>
    </location>
</feature>
<reference evidence="2" key="1">
    <citation type="submission" date="2019-08" db="EMBL/GenBank/DDBJ databases">
        <authorList>
            <person name="Kucharzyk K."/>
            <person name="Murdoch R.W."/>
            <person name="Higgins S."/>
            <person name="Loffler F."/>
        </authorList>
    </citation>
    <scope>NUCLEOTIDE SEQUENCE</scope>
</reference>
<dbReference type="AlphaFoldDB" id="A0A645GPN6"/>
<protein>
    <submittedName>
        <fullName evidence="2">Uncharacterized protein</fullName>
    </submittedName>
</protein>
<gene>
    <name evidence="2" type="ORF">SDC9_176272</name>
</gene>
<dbReference type="EMBL" id="VSSQ01079261">
    <property type="protein sequence ID" value="MPN28827.1"/>
    <property type="molecule type" value="Genomic_DNA"/>
</dbReference>
<accession>A0A645GPN6</accession>